<dbReference type="PROSITE" id="PS50022">
    <property type="entry name" value="FA58C_3"/>
    <property type="match status" value="1"/>
</dbReference>
<keyword evidence="12 16" id="KW-0472">Membrane</keyword>
<keyword evidence="8" id="KW-0547">Nucleotide-binding</keyword>
<dbReference type="SUPFAM" id="SSF49785">
    <property type="entry name" value="Galactose-binding domain-like"/>
    <property type="match status" value="1"/>
</dbReference>
<dbReference type="GO" id="GO:0007155">
    <property type="term" value="P:cell adhesion"/>
    <property type="evidence" value="ECO:0007669"/>
    <property type="project" value="UniProtKB-KW"/>
</dbReference>
<comment type="caution">
    <text evidence="19">The sequence shown here is derived from an EMBL/GenBank/DDBJ whole genome shotgun (WGS) entry which is preliminary data.</text>
</comment>
<keyword evidence="7 17" id="KW-0732">Signal</keyword>
<dbReference type="InterPro" id="IPR050633">
    <property type="entry name" value="Neuropilin_MCO_CoagFactor"/>
</dbReference>
<dbReference type="InterPro" id="IPR048525">
    <property type="entry name" value="DDR1-2_DS-like"/>
</dbReference>
<evidence type="ECO:0000313" key="19">
    <source>
        <dbReference type="EMBL" id="KAA0192715.1"/>
    </source>
</evidence>
<dbReference type="PANTHER" id="PTHR46806">
    <property type="entry name" value="F5/8 TYPE C DOMAIN-CONTAINING PROTEIN"/>
    <property type="match status" value="1"/>
</dbReference>
<dbReference type="GO" id="GO:0038023">
    <property type="term" value="F:signaling receptor activity"/>
    <property type="evidence" value="ECO:0007669"/>
    <property type="project" value="TreeGrafter"/>
</dbReference>
<evidence type="ECO:0000256" key="2">
    <source>
        <dbReference type="ARBA" id="ARBA00004251"/>
    </source>
</evidence>
<keyword evidence="4" id="KW-1003">Cell membrane</keyword>
<feature type="compositionally biased region" description="Low complexity" evidence="15">
    <location>
        <begin position="850"/>
        <end position="865"/>
    </location>
</feature>
<dbReference type="GO" id="GO:0012505">
    <property type="term" value="C:endomembrane system"/>
    <property type="evidence" value="ECO:0007669"/>
    <property type="project" value="UniProtKB-SubCell"/>
</dbReference>
<feature type="transmembrane region" description="Helical" evidence="16">
    <location>
        <begin position="534"/>
        <end position="558"/>
    </location>
</feature>
<evidence type="ECO:0000256" key="15">
    <source>
        <dbReference type="SAM" id="MobiDB-lite"/>
    </source>
</evidence>
<feature type="region of interest" description="Disordered" evidence="15">
    <location>
        <begin position="488"/>
        <end position="527"/>
    </location>
</feature>
<dbReference type="EMBL" id="LUCM01005507">
    <property type="protein sequence ID" value="KAA0192715.1"/>
    <property type="molecule type" value="Genomic_DNA"/>
</dbReference>
<evidence type="ECO:0000256" key="17">
    <source>
        <dbReference type="SAM" id="SignalP"/>
    </source>
</evidence>
<dbReference type="InterPro" id="IPR000421">
    <property type="entry name" value="FA58C"/>
</dbReference>
<name>A0A8E0VLL1_9TREM</name>
<proteinExistence type="predicted"/>
<dbReference type="PANTHER" id="PTHR46806:SF5">
    <property type="entry name" value="F5_8 TYPE C DOMAIN-CONTAINING PROTEIN"/>
    <property type="match status" value="1"/>
</dbReference>
<evidence type="ECO:0000256" key="3">
    <source>
        <dbReference type="ARBA" id="ARBA00004613"/>
    </source>
</evidence>
<reference evidence="19" key="1">
    <citation type="submission" date="2019-05" db="EMBL/GenBank/DDBJ databases">
        <title>Annotation for the trematode Fasciolopsis buski.</title>
        <authorList>
            <person name="Choi Y.-J."/>
        </authorList>
    </citation>
    <scope>NUCLEOTIDE SEQUENCE</scope>
    <source>
        <strain evidence="19">HT</strain>
        <tissue evidence="19">Whole worm</tissue>
    </source>
</reference>
<keyword evidence="9" id="KW-0067">ATP-binding</keyword>
<dbReference type="GO" id="GO:0005886">
    <property type="term" value="C:plasma membrane"/>
    <property type="evidence" value="ECO:0007669"/>
    <property type="project" value="UniProtKB-SubCell"/>
</dbReference>
<evidence type="ECO:0000259" key="18">
    <source>
        <dbReference type="PROSITE" id="PS50022"/>
    </source>
</evidence>
<dbReference type="GO" id="GO:0005576">
    <property type="term" value="C:extracellular region"/>
    <property type="evidence" value="ECO:0007669"/>
    <property type="project" value="UniProtKB-SubCell"/>
</dbReference>
<dbReference type="SMART" id="SM00231">
    <property type="entry name" value="FA58C"/>
    <property type="match status" value="1"/>
</dbReference>
<evidence type="ECO:0000256" key="8">
    <source>
        <dbReference type="ARBA" id="ARBA00022741"/>
    </source>
</evidence>
<dbReference type="AlphaFoldDB" id="A0A8E0VLL1"/>
<feature type="compositionally biased region" description="Polar residues" evidence="15">
    <location>
        <begin position="870"/>
        <end position="880"/>
    </location>
</feature>
<evidence type="ECO:0000256" key="9">
    <source>
        <dbReference type="ARBA" id="ARBA00022840"/>
    </source>
</evidence>
<dbReference type="InterPro" id="IPR008979">
    <property type="entry name" value="Galactose-bd-like_sf"/>
</dbReference>
<keyword evidence="5" id="KW-0964">Secreted</keyword>
<keyword evidence="6 16" id="KW-0812">Transmembrane</keyword>
<evidence type="ECO:0000256" key="6">
    <source>
        <dbReference type="ARBA" id="ARBA00022692"/>
    </source>
</evidence>
<evidence type="ECO:0000313" key="20">
    <source>
        <dbReference type="Proteomes" id="UP000728185"/>
    </source>
</evidence>
<evidence type="ECO:0000256" key="14">
    <source>
        <dbReference type="ARBA" id="ARBA00023180"/>
    </source>
</evidence>
<feature type="compositionally biased region" description="Polar residues" evidence="15">
    <location>
        <begin position="495"/>
        <end position="508"/>
    </location>
</feature>
<keyword evidence="14" id="KW-0325">Glycoprotein</keyword>
<evidence type="ECO:0000256" key="1">
    <source>
        <dbReference type="ARBA" id="ARBA00004184"/>
    </source>
</evidence>
<keyword evidence="20" id="KW-1185">Reference proteome</keyword>
<keyword evidence="11 16" id="KW-1133">Transmembrane helix</keyword>
<dbReference type="Gene3D" id="2.60.120.260">
    <property type="entry name" value="Galactose-binding domain-like"/>
    <property type="match status" value="1"/>
</dbReference>
<evidence type="ECO:0000256" key="13">
    <source>
        <dbReference type="ARBA" id="ARBA00023157"/>
    </source>
</evidence>
<dbReference type="Gene3D" id="2.60.120.1190">
    <property type="match status" value="1"/>
</dbReference>
<evidence type="ECO:0000256" key="11">
    <source>
        <dbReference type="ARBA" id="ARBA00022989"/>
    </source>
</evidence>
<dbReference type="Pfam" id="PF00754">
    <property type="entry name" value="F5_F8_type_C"/>
    <property type="match status" value="1"/>
</dbReference>
<evidence type="ECO:0000256" key="12">
    <source>
        <dbReference type="ARBA" id="ARBA00023136"/>
    </source>
</evidence>
<keyword evidence="10" id="KW-0130">Cell adhesion</keyword>
<feature type="chain" id="PRO_5034441387" description="F5/8 type C domain-containing protein" evidence="17">
    <location>
        <begin position="32"/>
        <end position="996"/>
    </location>
</feature>
<dbReference type="GO" id="GO:0005524">
    <property type="term" value="F:ATP binding"/>
    <property type="evidence" value="ECO:0007669"/>
    <property type="project" value="UniProtKB-KW"/>
</dbReference>
<comment type="subcellular location">
    <subcellularLocation>
        <location evidence="2">Cell membrane</location>
        <topology evidence="2">Single-pass type I membrane protein</topology>
    </subcellularLocation>
    <subcellularLocation>
        <location evidence="1">Endomembrane system</location>
        <topology evidence="1">Peripheral membrane protein</topology>
    </subcellularLocation>
    <subcellularLocation>
        <location evidence="3">Secreted</location>
    </subcellularLocation>
</comment>
<feature type="domain" description="F5/8 type C" evidence="18">
    <location>
        <begin position="37"/>
        <end position="195"/>
    </location>
</feature>
<organism evidence="19 20">
    <name type="scientific">Fasciolopsis buskii</name>
    <dbReference type="NCBI Taxonomy" id="27845"/>
    <lineage>
        <taxon>Eukaryota</taxon>
        <taxon>Metazoa</taxon>
        <taxon>Spiralia</taxon>
        <taxon>Lophotrochozoa</taxon>
        <taxon>Platyhelminthes</taxon>
        <taxon>Trematoda</taxon>
        <taxon>Digenea</taxon>
        <taxon>Plagiorchiida</taxon>
        <taxon>Echinostomata</taxon>
        <taxon>Echinostomatoidea</taxon>
        <taxon>Fasciolidae</taxon>
        <taxon>Fasciolopsis</taxon>
    </lineage>
</organism>
<accession>A0A8E0VLL1</accession>
<gene>
    <name evidence="19" type="ORF">FBUS_01585</name>
</gene>
<feature type="region of interest" description="Disordered" evidence="15">
    <location>
        <begin position="797"/>
        <end position="883"/>
    </location>
</feature>
<evidence type="ECO:0000256" key="4">
    <source>
        <dbReference type="ARBA" id="ARBA00022475"/>
    </source>
</evidence>
<dbReference type="Pfam" id="PF21114">
    <property type="entry name" value="DDR1-2_DS-like"/>
    <property type="match status" value="1"/>
</dbReference>
<evidence type="ECO:0000256" key="10">
    <source>
        <dbReference type="ARBA" id="ARBA00022889"/>
    </source>
</evidence>
<evidence type="ECO:0000256" key="7">
    <source>
        <dbReference type="ARBA" id="ARBA00022729"/>
    </source>
</evidence>
<feature type="compositionally biased region" description="Low complexity" evidence="15">
    <location>
        <begin position="509"/>
        <end position="526"/>
    </location>
</feature>
<protein>
    <recommendedName>
        <fullName evidence="18">F5/8 type C domain-containing protein</fullName>
    </recommendedName>
</protein>
<sequence>MCIRSPHAHCMLFRSFFYALMQLTIVANSQSADATSCNSRLLSDRSQVPDSAFEHSSAVNAQHGASAARDILHDANLQERAWCPEALIHTGLHEYMQVDLGQQRIIKLIITKGRVAQSKGRQATPFFYIKYRREATGVWFEYRKDNGTQRMNGNRDAMTENYNTMEPPFVARFIRIYPFSMEPTQTCLKIELLGCDAHGIAEYQVPQGTFLSDALVPTYTYESRQLDPRTRFQDYGYDFLQPDVRVPTGRSSLHYPIFGQSPNPSGPHVILRGGLGKLTDNDTELNKAVRPFSSFKYMGWKRRFSRRNTQTTWSQEDEHVRILFRFDAIYNFTAIRLFLANDFPQDVSLPKNITVQCSLHYPASTDHRPDNSIPLVVSNPQPDRTDSLARWIVLIPSEVQWYTTLSPVGERGLTSSGTVGYVASGENAPLTSSLGVGRFVDIRLYFDAAWIILGEVAFENEKMDLNEIQAQSAQSLYRFKNRQLPADGIVPANRTPHNNGSNIPSEATASSNAARSPSSSSPSSPSFTIGQSTVTLGTICGVLAALIGVGLICLCFLWRQKRMRSRFEQHFHRGKRPLNGSNHFDCLSEVHTPHLLPSNNQHYPTSEAANPMDNGALNSCEPGQTTAPLYGANRTALVFGGQNPTEFTSTLRAPFSQLIDPNYPTDMLQHPSTVTGDLTGCGARGKFDPTCFGLGDQTIPSSAVATQSVQFIPFVSPQVTHFDFRSPLTNIVDTLKRNGHTEDPFIMLPIHDGAIYTSLPGSDCDSQPYARVGNGETERNYSRNIDFQGKTFHPFAPTAKQQQQQQQQFLTSGDSAFHNLPQPVNSHPIFSTLLPPPPTLPLPMPPGPIFSPSSSQSSTSHSQTPDDLGNSGTPLVSTDHMNGIGLGNGCGSIEPRDLNKPRWIHVKHPTLGPNHGFPPSSNHLKFTRGSSQEQTKTITVNSHRYPIADATLHLRATHGSEYSNTTMGSSTNAYGAYYGTPNMMSRIQHPILDGTQ</sequence>
<feature type="compositionally biased region" description="Pro residues" evidence="15">
    <location>
        <begin position="834"/>
        <end position="849"/>
    </location>
</feature>
<feature type="signal peptide" evidence="17">
    <location>
        <begin position="1"/>
        <end position="31"/>
    </location>
</feature>
<dbReference type="Proteomes" id="UP000728185">
    <property type="component" value="Unassembled WGS sequence"/>
</dbReference>
<dbReference type="OrthoDB" id="6279010at2759"/>
<keyword evidence="13" id="KW-1015">Disulfide bond</keyword>
<evidence type="ECO:0000256" key="16">
    <source>
        <dbReference type="SAM" id="Phobius"/>
    </source>
</evidence>
<evidence type="ECO:0000256" key="5">
    <source>
        <dbReference type="ARBA" id="ARBA00022525"/>
    </source>
</evidence>